<evidence type="ECO:0000256" key="12">
    <source>
        <dbReference type="ARBA" id="ARBA00022860"/>
    </source>
</evidence>
<proteinExistence type="inferred from homology"/>
<feature type="transmembrane region" description="Helical" evidence="20">
    <location>
        <begin position="39"/>
        <end position="62"/>
    </location>
</feature>
<dbReference type="GO" id="GO:0030424">
    <property type="term" value="C:axon"/>
    <property type="evidence" value="ECO:0007669"/>
    <property type="project" value="TreeGrafter"/>
</dbReference>
<gene>
    <name evidence="22" type="ORF">BEMITA_LOCUS7738</name>
</gene>
<evidence type="ECO:0000256" key="15">
    <source>
        <dbReference type="ARBA" id="ARBA00023065"/>
    </source>
</evidence>
<dbReference type="SMART" id="SM00237">
    <property type="entry name" value="Calx_beta"/>
    <property type="match status" value="2"/>
</dbReference>
<feature type="transmembrane region" description="Helical" evidence="20">
    <location>
        <begin position="672"/>
        <end position="692"/>
    </location>
</feature>
<keyword evidence="15" id="KW-0406">Ion transport</keyword>
<dbReference type="OrthoDB" id="418484at2759"/>
<dbReference type="PANTHER" id="PTHR11878">
    <property type="entry name" value="SODIUM/CALCIUM EXCHANGER"/>
    <property type="match status" value="1"/>
</dbReference>
<keyword evidence="13 20" id="KW-1133">Transmembrane helix</keyword>
<keyword evidence="23" id="KW-1185">Reference proteome</keyword>
<feature type="domain" description="Calx-beta" evidence="21">
    <location>
        <begin position="479"/>
        <end position="578"/>
    </location>
</feature>
<dbReference type="InterPro" id="IPR004836">
    <property type="entry name" value="Na_Ca_Ex"/>
</dbReference>
<evidence type="ECO:0000256" key="19">
    <source>
        <dbReference type="ARBA" id="ARBA00033667"/>
    </source>
</evidence>
<feature type="transmembrane region" description="Helical" evidence="20">
    <location>
        <begin position="215"/>
        <end position="235"/>
    </location>
</feature>
<feature type="domain" description="Calx-beta" evidence="21">
    <location>
        <begin position="363"/>
        <end position="462"/>
    </location>
</feature>
<dbReference type="InterPro" id="IPR044880">
    <property type="entry name" value="NCX_ion-bd_dom_sf"/>
</dbReference>
<evidence type="ECO:0000256" key="2">
    <source>
        <dbReference type="ARBA" id="ARBA00007489"/>
    </source>
</evidence>
<dbReference type="InterPro" id="IPR038081">
    <property type="entry name" value="CalX-like_sf"/>
</dbReference>
<evidence type="ECO:0000256" key="6">
    <source>
        <dbReference type="ARBA" id="ARBA00022568"/>
    </source>
</evidence>
<feature type="transmembrane region" description="Helical" evidence="20">
    <location>
        <begin position="699"/>
        <end position="721"/>
    </location>
</feature>
<reference evidence="22" key="1">
    <citation type="submission" date="2021-12" db="EMBL/GenBank/DDBJ databases">
        <authorList>
            <person name="King R."/>
        </authorList>
    </citation>
    <scope>NUCLEOTIDE SEQUENCE</scope>
</reference>
<keyword evidence="3" id="KW-0813">Transport</keyword>
<dbReference type="Pfam" id="PF03160">
    <property type="entry name" value="Calx-beta"/>
    <property type="match status" value="1"/>
</dbReference>
<comment type="subcellular location">
    <subcellularLocation>
        <location evidence="1">Cell membrane</location>
        <topology evidence="1">Multi-pass membrane protein</topology>
    </subcellularLocation>
</comment>
<keyword evidence="11" id="KW-0106">Calcium</keyword>
<feature type="transmembrane region" description="Helical" evidence="20">
    <location>
        <begin position="186"/>
        <end position="209"/>
    </location>
</feature>
<evidence type="ECO:0000256" key="7">
    <source>
        <dbReference type="ARBA" id="ARBA00022692"/>
    </source>
</evidence>
<dbReference type="KEGG" id="btab:109033630"/>
<evidence type="ECO:0000256" key="17">
    <source>
        <dbReference type="ARBA" id="ARBA00023180"/>
    </source>
</evidence>
<keyword evidence="5" id="KW-1003">Cell membrane</keyword>
<name>A0A9P0CEJ2_BEMTA</name>
<keyword evidence="8" id="KW-0479">Metal-binding</keyword>
<evidence type="ECO:0000256" key="5">
    <source>
        <dbReference type="ARBA" id="ARBA00022475"/>
    </source>
</evidence>
<keyword evidence="12" id="KW-0112">Calmodulin-binding</keyword>
<evidence type="ECO:0000256" key="13">
    <source>
        <dbReference type="ARBA" id="ARBA00022989"/>
    </source>
</evidence>
<evidence type="ECO:0000256" key="4">
    <source>
        <dbReference type="ARBA" id="ARBA00022449"/>
    </source>
</evidence>
<evidence type="ECO:0000256" key="10">
    <source>
        <dbReference type="ARBA" id="ARBA00022737"/>
    </source>
</evidence>
<evidence type="ECO:0000259" key="21">
    <source>
        <dbReference type="SMART" id="SM00237"/>
    </source>
</evidence>
<evidence type="ECO:0000256" key="20">
    <source>
        <dbReference type="SAM" id="Phobius"/>
    </source>
</evidence>
<dbReference type="PRINTS" id="PR01259">
    <property type="entry name" value="NACAEXCHNGR"/>
</dbReference>
<sequence length="850" mass="94336">MTGHNVSHYPWGPPDVCGPGLILPLVDERLWNLKFRATLYFLALLYCFIGVAIVTDVFMSAIEMITSKTRKVYLSKLAKGKKQNGSYNAVEDGPQPETNLKEDEPEVIEVRVWNDTVANLTLMALGTSAPEILISVVEIVGHHFESGKLGPGTIVGSAAFNLLIITSVCMLALPAGDIRRIQRFKVFFVTLLFSFFAYIWLLIILRFISPNVVELWEAAVTMILFPVLTIFAFFADKGWCGLGMIRPGRSKRQLELGPMKDERVGSKAQECASEFFREGKLDRENLVKFVKEVKKYPGLTDEDAAVLAAAKMVNAQHHTAMWYRIGAVRSISGGRRMEPVLNDKLKQVYEIMNSHPETPTVGEAPPLPDLDTHSVIEFHAATVAVRENIGKFNVTLWRHGNLEPQVRVRVETIDGTARRGEDYVALREIVTFEPGEKEKQVTVEIIDDNKWEPNEEFFLRLTLINVRKQPIKLGRISIMEVTIIDDDKPGVLSFAKRGFVVKESAGVVQIPVRRNCGADGDISVKYRTIDKSAISGRDYKGGEGEITFKNREVERILEIPIIDDMDPEKDECFEIELFDPSGGARIGNINRVAVTITNDDDFNTVMDRLMVLTNTNLDAVRIHTETWGEQIKTAMTVNGGDIPNATAFDYVMHFLSFFWKVFFALIPPPGIFGGWLCFFVSLFGIGILSAIIGDLATIFGCLVGLDDTITAITVVALFTALPDLLASRLVTIYEKFADGALIHITGSIAVNVLMGVGMPWFVAAGYHSYHDSQFKVPAGALGFSVLLFSIAFVLAVALLLIRRRLPAFGLAEIGGPKIGRVASVVFLVTLWILYILFTCLQISGVIKADF</sequence>
<dbReference type="Proteomes" id="UP001152759">
    <property type="component" value="Chromosome 4"/>
</dbReference>
<keyword evidence="4" id="KW-0050">Antiport</keyword>
<feature type="transmembrane region" description="Helical" evidence="20">
    <location>
        <begin position="741"/>
        <end position="766"/>
    </location>
</feature>
<organism evidence="22 23">
    <name type="scientific">Bemisia tabaci</name>
    <name type="common">Sweetpotato whitefly</name>
    <name type="synonym">Aleurodes tabaci</name>
    <dbReference type="NCBI Taxonomy" id="7038"/>
    <lineage>
        <taxon>Eukaryota</taxon>
        <taxon>Metazoa</taxon>
        <taxon>Ecdysozoa</taxon>
        <taxon>Arthropoda</taxon>
        <taxon>Hexapoda</taxon>
        <taxon>Insecta</taxon>
        <taxon>Pterygota</taxon>
        <taxon>Neoptera</taxon>
        <taxon>Paraneoptera</taxon>
        <taxon>Hemiptera</taxon>
        <taxon>Sternorrhyncha</taxon>
        <taxon>Aleyrodoidea</taxon>
        <taxon>Aleyrodidae</taxon>
        <taxon>Aleyrodinae</taxon>
        <taxon>Bemisia</taxon>
    </lineage>
</organism>
<keyword evidence="9" id="KW-0732">Signal</keyword>
<feature type="transmembrane region" description="Helical" evidence="20">
    <location>
        <begin position="154"/>
        <end position="174"/>
    </location>
</feature>
<dbReference type="GO" id="GO:0042383">
    <property type="term" value="C:sarcolemma"/>
    <property type="evidence" value="ECO:0007669"/>
    <property type="project" value="TreeGrafter"/>
</dbReference>
<dbReference type="SUPFAM" id="SSF141072">
    <property type="entry name" value="CalX-like"/>
    <property type="match status" value="2"/>
</dbReference>
<dbReference type="GO" id="GO:0005432">
    <property type="term" value="F:calcium:sodium antiporter activity"/>
    <property type="evidence" value="ECO:0007669"/>
    <property type="project" value="InterPro"/>
</dbReference>
<dbReference type="Pfam" id="PF01699">
    <property type="entry name" value="Na_Ca_ex"/>
    <property type="match status" value="2"/>
</dbReference>
<evidence type="ECO:0000313" key="23">
    <source>
        <dbReference type="Proteomes" id="UP001152759"/>
    </source>
</evidence>
<feature type="transmembrane region" description="Helical" evidence="20">
    <location>
        <begin position="778"/>
        <end position="801"/>
    </location>
</feature>
<evidence type="ECO:0000256" key="8">
    <source>
        <dbReference type="ARBA" id="ARBA00022723"/>
    </source>
</evidence>
<keyword evidence="6" id="KW-0109">Calcium transport</keyword>
<keyword evidence="18" id="KW-0739">Sodium transport</keyword>
<feature type="transmembrane region" description="Helical" evidence="20">
    <location>
        <begin position="821"/>
        <end position="846"/>
    </location>
</feature>
<evidence type="ECO:0000256" key="14">
    <source>
        <dbReference type="ARBA" id="ARBA00023053"/>
    </source>
</evidence>
<dbReference type="InterPro" id="IPR051171">
    <property type="entry name" value="CaCA"/>
</dbReference>
<dbReference type="Gene3D" id="1.20.1420.30">
    <property type="entry name" value="NCX, central ion-binding region"/>
    <property type="match status" value="2"/>
</dbReference>
<dbReference type="GO" id="GO:0046872">
    <property type="term" value="F:metal ion binding"/>
    <property type="evidence" value="ECO:0007669"/>
    <property type="project" value="UniProtKB-KW"/>
</dbReference>
<dbReference type="EMBL" id="OU963865">
    <property type="protein sequence ID" value="CAH0770925.1"/>
    <property type="molecule type" value="Genomic_DNA"/>
</dbReference>
<accession>A0A9P0CEJ2</accession>
<evidence type="ECO:0000313" key="22">
    <source>
        <dbReference type="EMBL" id="CAH0770925.1"/>
    </source>
</evidence>
<evidence type="ECO:0000256" key="1">
    <source>
        <dbReference type="ARBA" id="ARBA00004651"/>
    </source>
</evidence>
<keyword evidence="16 20" id="KW-0472">Membrane</keyword>
<evidence type="ECO:0000256" key="9">
    <source>
        <dbReference type="ARBA" id="ARBA00022729"/>
    </source>
</evidence>
<protein>
    <recommendedName>
        <fullName evidence="21">Calx-beta domain-containing protein</fullName>
    </recommendedName>
</protein>
<comment type="catalytic activity">
    <reaction evidence="19">
        <text>Ca(2+)(in) + 3 Na(+)(out) = Ca(2+)(out) + 3 Na(+)(in)</text>
        <dbReference type="Rhea" id="RHEA:69955"/>
        <dbReference type="ChEBI" id="CHEBI:29101"/>
        <dbReference type="ChEBI" id="CHEBI:29108"/>
    </reaction>
</comment>
<evidence type="ECO:0000256" key="16">
    <source>
        <dbReference type="ARBA" id="ARBA00023136"/>
    </source>
</evidence>
<keyword evidence="14" id="KW-0915">Sodium</keyword>
<comment type="similarity">
    <text evidence="2">Belongs to the Ca(2+):cation antiporter (CaCA) (TC 2.A.19) family. SLC8 subfamily.</text>
</comment>
<dbReference type="PANTHER" id="PTHR11878:SF76">
    <property type="entry name" value="CALX-BETA DOMAIN-CONTAINING PROTEIN"/>
    <property type="match status" value="1"/>
</dbReference>
<keyword evidence="10" id="KW-0677">Repeat</keyword>
<dbReference type="AlphaFoldDB" id="A0A9P0CEJ2"/>
<dbReference type="InterPro" id="IPR004837">
    <property type="entry name" value="NaCa_Exmemb"/>
</dbReference>
<dbReference type="GO" id="GO:0098703">
    <property type="term" value="P:calcium ion import across plasma membrane"/>
    <property type="evidence" value="ECO:0007669"/>
    <property type="project" value="TreeGrafter"/>
</dbReference>
<keyword evidence="7 20" id="KW-0812">Transmembrane</keyword>
<evidence type="ECO:0000256" key="11">
    <source>
        <dbReference type="ARBA" id="ARBA00022837"/>
    </source>
</evidence>
<dbReference type="GO" id="GO:0007154">
    <property type="term" value="P:cell communication"/>
    <property type="evidence" value="ECO:0007669"/>
    <property type="project" value="InterPro"/>
</dbReference>
<dbReference type="Gene3D" id="2.60.40.2030">
    <property type="match status" value="2"/>
</dbReference>
<dbReference type="GO" id="GO:0005516">
    <property type="term" value="F:calmodulin binding"/>
    <property type="evidence" value="ECO:0007669"/>
    <property type="project" value="UniProtKB-KW"/>
</dbReference>
<evidence type="ECO:0000256" key="3">
    <source>
        <dbReference type="ARBA" id="ARBA00022448"/>
    </source>
</evidence>
<keyword evidence="17" id="KW-0325">Glycoprotein</keyword>
<dbReference type="GO" id="GO:0098794">
    <property type="term" value="C:postsynapse"/>
    <property type="evidence" value="ECO:0007669"/>
    <property type="project" value="TreeGrafter"/>
</dbReference>
<evidence type="ECO:0000256" key="18">
    <source>
        <dbReference type="ARBA" id="ARBA00023201"/>
    </source>
</evidence>
<dbReference type="InterPro" id="IPR003644">
    <property type="entry name" value="Calx_beta"/>
</dbReference>